<sequence length="222" mass="23799">MNPGTGAVKMGGMQDGSPSAARPYKGRTADERREERRRRLLAAGLELWGDHGWAAVSMRGVCAHAGLNDRYFYESFADVESLLLAVYDQALDALVAHLDNALASSADPREQIRAGMTAFVRAMADDPRRARIGLAEPAGSPALERRRRATYRLFAARARTSLVPADGPGFNGPGFTRAALFALGGVAELVITWLTEPDPGDPGVLAAHASELTLTVLDPYLP</sequence>
<feature type="domain" description="HTH tetR-type" evidence="4">
    <location>
        <begin position="34"/>
        <end position="94"/>
    </location>
</feature>
<reference evidence="6" key="1">
    <citation type="journal article" date="2019" name="Int. J. Syst. Evol. Microbiol.">
        <title>The Global Catalogue of Microorganisms (GCM) 10K type strain sequencing project: providing services to taxonomists for standard genome sequencing and annotation.</title>
        <authorList>
            <consortium name="The Broad Institute Genomics Platform"/>
            <consortium name="The Broad Institute Genome Sequencing Center for Infectious Disease"/>
            <person name="Wu L."/>
            <person name="Ma J."/>
        </authorList>
    </citation>
    <scope>NUCLEOTIDE SEQUENCE [LARGE SCALE GENOMIC DNA]</scope>
    <source>
        <strain evidence="6">JCM 9377</strain>
    </source>
</reference>
<feature type="region of interest" description="Disordered" evidence="3">
    <location>
        <begin position="1"/>
        <end position="33"/>
    </location>
</feature>
<dbReference type="Pfam" id="PF00440">
    <property type="entry name" value="TetR_N"/>
    <property type="match status" value="1"/>
</dbReference>
<comment type="caution">
    <text evidence="5">The sequence shown here is derived from an EMBL/GenBank/DDBJ whole genome shotgun (WGS) entry which is preliminary data.</text>
</comment>
<evidence type="ECO:0000256" key="1">
    <source>
        <dbReference type="ARBA" id="ARBA00023125"/>
    </source>
</evidence>
<dbReference type="Gene3D" id="1.10.357.10">
    <property type="entry name" value="Tetracycline Repressor, domain 2"/>
    <property type="match status" value="1"/>
</dbReference>
<keyword evidence="6" id="KW-1185">Reference proteome</keyword>
<evidence type="ECO:0000313" key="5">
    <source>
        <dbReference type="EMBL" id="GAA3224266.1"/>
    </source>
</evidence>
<organism evidence="5 6">
    <name type="scientific">Actinocorallia longicatena</name>
    <dbReference type="NCBI Taxonomy" id="111803"/>
    <lineage>
        <taxon>Bacteria</taxon>
        <taxon>Bacillati</taxon>
        <taxon>Actinomycetota</taxon>
        <taxon>Actinomycetes</taxon>
        <taxon>Streptosporangiales</taxon>
        <taxon>Thermomonosporaceae</taxon>
        <taxon>Actinocorallia</taxon>
    </lineage>
</organism>
<dbReference type="Proteomes" id="UP001501237">
    <property type="component" value="Unassembled WGS sequence"/>
</dbReference>
<evidence type="ECO:0000259" key="4">
    <source>
        <dbReference type="PROSITE" id="PS50977"/>
    </source>
</evidence>
<feature type="DNA-binding region" description="H-T-H motif" evidence="2">
    <location>
        <begin position="57"/>
        <end position="76"/>
    </location>
</feature>
<keyword evidence="1 2" id="KW-0238">DNA-binding</keyword>
<dbReference type="InterPro" id="IPR050109">
    <property type="entry name" value="HTH-type_TetR-like_transc_reg"/>
</dbReference>
<dbReference type="PROSITE" id="PS50977">
    <property type="entry name" value="HTH_TETR_2"/>
    <property type="match status" value="1"/>
</dbReference>
<dbReference type="EMBL" id="BAAAUV010000014">
    <property type="protein sequence ID" value="GAA3224266.1"/>
    <property type="molecule type" value="Genomic_DNA"/>
</dbReference>
<proteinExistence type="predicted"/>
<protein>
    <submittedName>
        <fullName evidence="5">TetR/AcrR family transcriptional regulator</fullName>
    </submittedName>
</protein>
<evidence type="ECO:0000256" key="3">
    <source>
        <dbReference type="SAM" id="MobiDB-lite"/>
    </source>
</evidence>
<dbReference type="PANTHER" id="PTHR30055">
    <property type="entry name" value="HTH-TYPE TRANSCRIPTIONAL REGULATOR RUTR"/>
    <property type="match status" value="1"/>
</dbReference>
<evidence type="ECO:0000256" key="2">
    <source>
        <dbReference type="PROSITE-ProRule" id="PRU00335"/>
    </source>
</evidence>
<dbReference type="InterPro" id="IPR009057">
    <property type="entry name" value="Homeodomain-like_sf"/>
</dbReference>
<dbReference type="SUPFAM" id="SSF48498">
    <property type="entry name" value="Tetracyclin repressor-like, C-terminal domain"/>
    <property type="match status" value="1"/>
</dbReference>
<name>A0ABP6QEG9_9ACTN</name>
<dbReference type="PANTHER" id="PTHR30055:SF209">
    <property type="entry name" value="POSSIBLE TRANSCRIPTIONAL REGULATORY PROTEIN (PROBABLY TETR-FAMILY)"/>
    <property type="match status" value="1"/>
</dbReference>
<dbReference type="InterPro" id="IPR036271">
    <property type="entry name" value="Tet_transcr_reg_TetR-rel_C_sf"/>
</dbReference>
<evidence type="ECO:0000313" key="6">
    <source>
        <dbReference type="Proteomes" id="UP001501237"/>
    </source>
</evidence>
<dbReference type="SUPFAM" id="SSF46689">
    <property type="entry name" value="Homeodomain-like"/>
    <property type="match status" value="1"/>
</dbReference>
<accession>A0ABP6QEG9</accession>
<gene>
    <name evidence="5" type="ORF">GCM10010468_51170</name>
</gene>
<dbReference type="InterPro" id="IPR001647">
    <property type="entry name" value="HTH_TetR"/>
</dbReference>